<dbReference type="VEuPathDB" id="MicrosporidiaDB:VCUG_00698"/>
<evidence type="ECO:0000256" key="3">
    <source>
        <dbReference type="ARBA" id="ARBA00023163"/>
    </source>
</evidence>
<evidence type="ECO:0000256" key="5">
    <source>
        <dbReference type="ARBA" id="ARBA00038392"/>
    </source>
</evidence>
<dbReference type="Pfam" id="PF02269">
    <property type="entry name" value="TFIID-18kDa"/>
    <property type="match status" value="1"/>
</dbReference>
<keyword evidence="3" id="KW-0804">Transcription</keyword>
<sequence length="103" mass="12311">MKEKKKVSFAKDLKLMMYGFGDAIIPRNDTIEVLHDYLQGYLKNLLIKTQNMAKIKGKTKTDDLLYILKKDRRKYMRVKDLLLTNEELKNARKAFDFEDYEKE</sequence>
<dbReference type="GO" id="GO:0046982">
    <property type="term" value="F:protein heterodimerization activity"/>
    <property type="evidence" value="ECO:0007669"/>
    <property type="project" value="InterPro"/>
</dbReference>
<evidence type="ECO:0000256" key="1">
    <source>
        <dbReference type="ARBA" id="ARBA00004123"/>
    </source>
</evidence>
<dbReference type="RefSeq" id="XP_008073719.1">
    <property type="nucleotide sequence ID" value="XM_008075528.1"/>
</dbReference>
<keyword evidence="4" id="KW-0539">Nucleus</keyword>
<gene>
    <name evidence="7" type="ORF">VCUG_00698</name>
</gene>
<comment type="similarity">
    <text evidence="5">Belongs to the TAF13 family.</text>
</comment>
<dbReference type="GO" id="GO:0006366">
    <property type="term" value="P:transcription by RNA polymerase II"/>
    <property type="evidence" value="ECO:0007669"/>
    <property type="project" value="InterPro"/>
</dbReference>
<proteinExistence type="inferred from homology"/>
<dbReference type="HOGENOM" id="CLU_076665_4_1_1"/>
<evidence type="ECO:0000256" key="6">
    <source>
        <dbReference type="ARBA" id="ARBA00040136"/>
    </source>
</evidence>
<dbReference type="InParanoid" id="L2GW06"/>
<keyword evidence="8" id="KW-1185">Reference proteome</keyword>
<accession>L2GW06</accession>
<dbReference type="GeneID" id="19878583"/>
<dbReference type="OMA" id="CERAMNV"/>
<comment type="subcellular location">
    <subcellularLocation>
        <location evidence="1">Nucleus</location>
    </subcellularLocation>
</comment>
<dbReference type="SUPFAM" id="SSF47113">
    <property type="entry name" value="Histone-fold"/>
    <property type="match status" value="1"/>
</dbReference>
<evidence type="ECO:0000256" key="4">
    <source>
        <dbReference type="ARBA" id="ARBA00023242"/>
    </source>
</evidence>
<dbReference type="PANTHER" id="PTHR11380:SF5">
    <property type="entry name" value="TRANSCRIPTION INITIATION FACTOR TFIID SUBUNIT 13"/>
    <property type="match status" value="1"/>
</dbReference>
<dbReference type="InterPro" id="IPR009072">
    <property type="entry name" value="Histone-fold"/>
</dbReference>
<dbReference type="InterPro" id="IPR003195">
    <property type="entry name" value="TFIID_TAF13"/>
</dbReference>
<keyword evidence="2" id="KW-0805">Transcription regulation</keyword>
<organism evidence="7 8">
    <name type="scientific">Vavraia culicis (isolate floridensis)</name>
    <name type="common">Microsporidian parasite</name>
    <dbReference type="NCBI Taxonomy" id="948595"/>
    <lineage>
        <taxon>Eukaryota</taxon>
        <taxon>Fungi</taxon>
        <taxon>Fungi incertae sedis</taxon>
        <taxon>Microsporidia</taxon>
        <taxon>Pleistophoridae</taxon>
        <taxon>Vavraia</taxon>
    </lineage>
</organism>
<reference evidence="8" key="1">
    <citation type="submission" date="2011-03" db="EMBL/GenBank/DDBJ databases">
        <title>The genome sequence of Vavraia culicis strain floridensis.</title>
        <authorList>
            <consortium name="The Broad Institute Genome Sequencing Platform"/>
            <person name="Cuomo C."/>
            <person name="Becnel J."/>
            <person name="Sanscrainte N."/>
            <person name="Young S.K."/>
            <person name="Zeng Q."/>
            <person name="Gargeya S."/>
            <person name="Fitzgerald M."/>
            <person name="Haas B."/>
            <person name="Abouelleil A."/>
            <person name="Alvarado L."/>
            <person name="Arachchi H.M."/>
            <person name="Berlin A."/>
            <person name="Chapman S.B."/>
            <person name="Gearin G."/>
            <person name="Goldberg J."/>
            <person name="Griggs A."/>
            <person name="Gujja S."/>
            <person name="Hansen M."/>
            <person name="Heiman D."/>
            <person name="Howarth C."/>
            <person name="Larimer J."/>
            <person name="Lui A."/>
            <person name="MacDonald P.J.P."/>
            <person name="McCowen C."/>
            <person name="Montmayeur A."/>
            <person name="Murphy C."/>
            <person name="Neiman D."/>
            <person name="Pearson M."/>
            <person name="Priest M."/>
            <person name="Roberts A."/>
            <person name="Saif S."/>
            <person name="Shea T."/>
            <person name="Sisk P."/>
            <person name="Stolte C."/>
            <person name="Sykes S."/>
            <person name="Wortman J."/>
            <person name="Nusbaum C."/>
            <person name="Birren B."/>
        </authorList>
    </citation>
    <scope>NUCLEOTIDE SEQUENCE [LARGE SCALE GENOMIC DNA]</scope>
    <source>
        <strain evidence="8">floridensis</strain>
    </source>
</reference>
<dbReference type="OrthoDB" id="10266074at2759"/>
<evidence type="ECO:0000313" key="7">
    <source>
        <dbReference type="EMBL" id="ELA47856.1"/>
    </source>
</evidence>
<evidence type="ECO:0000256" key="2">
    <source>
        <dbReference type="ARBA" id="ARBA00023015"/>
    </source>
</evidence>
<dbReference type="PANTHER" id="PTHR11380">
    <property type="entry name" value="TRANSCRIPTION INITIATION FACTOR TFIID/SUPT3-RELATED"/>
    <property type="match status" value="1"/>
</dbReference>
<dbReference type="Gene3D" id="1.10.20.10">
    <property type="entry name" value="Histone, subunit A"/>
    <property type="match status" value="1"/>
</dbReference>
<dbReference type="EMBL" id="GL877411">
    <property type="protein sequence ID" value="ELA47856.1"/>
    <property type="molecule type" value="Genomic_DNA"/>
</dbReference>
<dbReference type="AlphaFoldDB" id="L2GW06"/>
<dbReference type="Proteomes" id="UP000011081">
    <property type="component" value="Unassembled WGS sequence"/>
</dbReference>
<name>L2GW06_VAVCU</name>
<dbReference type="STRING" id="948595.L2GW06"/>
<dbReference type="GO" id="GO:0005634">
    <property type="term" value="C:nucleus"/>
    <property type="evidence" value="ECO:0007669"/>
    <property type="project" value="UniProtKB-SubCell"/>
</dbReference>
<protein>
    <recommendedName>
        <fullName evidence="6">Transcription initiation factor TFIID subunit 13</fullName>
    </recommendedName>
</protein>
<dbReference type="CDD" id="cd07978">
    <property type="entry name" value="HFD_TAF13"/>
    <property type="match status" value="1"/>
</dbReference>
<evidence type="ECO:0000313" key="8">
    <source>
        <dbReference type="Proteomes" id="UP000011081"/>
    </source>
</evidence>
<dbReference type="FunCoup" id="L2GW06">
    <property type="interactions" value="45"/>
</dbReference>